<sequence>MALPWGLDFVTYIYRVFSLDDQNQINCQANQWLKETQADPLLDYSLDFTLPHSSSEFKPTFGNSYQWSLLLFYYSADRSEILKPGAIQGARILSALFIPPFPIL</sequence>
<accession>G3GU21</accession>
<dbReference type="InParanoid" id="G3GU21"/>
<proteinExistence type="predicted"/>
<organism evidence="1 2">
    <name type="scientific">Cricetulus griseus</name>
    <name type="common">Chinese hamster</name>
    <name type="synonym">Cricetulus barabensis griseus</name>
    <dbReference type="NCBI Taxonomy" id="10029"/>
    <lineage>
        <taxon>Eukaryota</taxon>
        <taxon>Metazoa</taxon>
        <taxon>Chordata</taxon>
        <taxon>Craniata</taxon>
        <taxon>Vertebrata</taxon>
        <taxon>Euteleostomi</taxon>
        <taxon>Mammalia</taxon>
        <taxon>Eutheria</taxon>
        <taxon>Euarchontoglires</taxon>
        <taxon>Glires</taxon>
        <taxon>Rodentia</taxon>
        <taxon>Myomorpha</taxon>
        <taxon>Muroidea</taxon>
        <taxon>Cricetidae</taxon>
        <taxon>Cricetinae</taxon>
        <taxon>Cricetulus</taxon>
    </lineage>
</organism>
<evidence type="ECO:0000313" key="1">
    <source>
        <dbReference type="EMBL" id="EGV95947.1"/>
    </source>
</evidence>
<dbReference type="AlphaFoldDB" id="G3GU21"/>
<reference evidence="2" key="1">
    <citation type="journal article" date="2011" name="Nat. Biotechnol.">
        <title>The genomic sequence of the Chinese hamster ovary (CHO)-K1 cell line.</title>
        <authorList>
            <person name="Xu X."/>
            <person name="Nagarajan H."/>
            <person name="Lewis N.E."/>
            <person name="Pan S."/>
            <person name="Cai Z."/>
            <person name="Liu X."/>
            <person name="Chen W."/>
            <person name="Xie M."/>
            <person name="Wang W."/>
            <person name="Hammond S."/>
            <person name="Andersen M.R."/>
            <person name="Neff N."/>
            <person name="Passarelli B."/>
            <person name="Koh W."/>
            <person name="Fan H.C."/>
            <person name="Wang J."/>
            <person name="Gui Y."/>
            <person name="Lee K.H."/>
            <person name="Betenbaugh M.J."/>
            <person name="Quake S.R."/>
            <person name="Famili I."/>
            <person name="Palsson B.O."/>
            <person name="Wang J."/>
        </authorList>
    </citation>
    <scope>NUCLEOTIDE SEQUENCE [LARGE SCALE GENOMIC DNA]</scope>
    <source>
        <strain evidence="2">CHO K1 cell line</strain>
    </source>
</reference>
<dbReference type="EMBL" id="JH000025">
    <property type="protein sequence ID" value="EGV95947.1"/>
    <property type="molecule type" value="Genomic_DNA"/>
</dbReference>
<evidence type="ECO:0000313" key="2">
    <source>
        <dbReference type="Proteomes" id="UP000001075"/>
    </source>
</evidence>
<name>G3GU21_CRIGR</name>
<protein>
    <submittedName>
        <fullName evidence="1">Uncharacterized protein</fullName>
    </submittedName>
</protein>
<dbReference type="Proteomes" id="UP000001075">
    <property type="component" value="Unassembled WGS sequence"/>
</dbReference>
<gene>
    <name evidence="1" type="ORF">I79_001168</name>
</gene>